<evidence type="ECO:0000313" key="2">
    <source>
        <dbReference type="EMBL" id="MBP1934375.1"/>
    </source>
</evidence>
<reference evidence="2 3" key="1">
    <citation type="submission" date="2021-03" db="EMBL/GenBank/DDBJ databases">
        <title>Genomic Encyclopedia of Type Strains, Phase IV (KMG-IV): sequencing the most valuable type-strain genomes for metagenomic binning, comparative biology and taxonomic classification.</title>
        <authorList>
            <person name="Goeker M."/>
        </authorList>
    </citation>
    <scope>NUCLEOTIDE SEQUENCE [LARGE SCALE GENOMIC DNA]</scope>
    <source>
        <strain evidence="2 3">DSM 24738</strain>
    </source>
</reference>
<dbReference type="RefSeq" id="WP_209812373.1">
    <property type="nucleotide sequence ID" value="NZ_JAGGKT010000020.1"/>
</dbReference>
<dbReference type="Proteomes" id="UP001519343">
    <property type="component" value="Unassembled WGS sequence"/>
</dbReference>
<gene>
    <name evidence="2" type="ORF">J2Z37_004395</name>
</gene>
<dbReference type="SUPFAM" id="SSF141259">
    <property type="entry name" value="CarD-like"/>
    <property type="match status" value="1"/>
</dbReference>
<dbReference type="PANTHER" id="PTHR38447:SF1">
    <property type="entry name" value="RNA POLYMERASE-BINDING TRANSCRIPTION FACTOR CARD"/>
    <property type="match status" value="1"/>
</dbReference>
<dbReference type="Gene3D" id="2.40.10.170">
    <property type="match status" value="1"/>
</dbReference>
<dbReference type="InterPro" id="IPR048792">
    <property type="entry name" value="CarD_C"/>
</dbReference>
<evidence type="ECO:0000313" key="3">
    <source>
        <dbReference type="Proteomes" id="UP001519343"/>
    </source>
</evidence>
<sequence length="158" mass="17920">MFHIGDKIFYPMHGAGIIEAIEEKEILGEKQLYYVINIPLKSMNVMIPKASAEKLGIRQVVDMTILEDVLSAFLKNDPEPSTNQMQRYRIHSNKIKSGDIFEVAEVIHELSHIGKKRTLGTGDKIMLNQARQILISEMILVKGIPEEQADHLLDQVLN</sequence>
<dbReference type="Gene3D" id="1.20.58.1290">
    <property type="entry name" value="CarD-like, C-terminal domain"/>
    <property type="match status" value="1"/>
</dbReference>
<dbReference type="Pfam" id="PF21095">
    <property type="entry name" value="CarD_C"/>
    <property type="match status" value="1"/>
</dbReference>
<dbReference type="SMART" id="SM01058">
    <property type="entry name" value="CarD_TRCF"/>
    <property type="match status" value="1"/>
</dbReference>
<dbReference type="InterPro" id="IPR052531">
    <property type="entry name" value="CarD-like_regulator"/>
</dbReference>
<feature type="domain" description="CarD-like/TRCF RNAP-interacting" evidence="1">
    <location>
        <begin position="1"/>
        <end position="111"/>
    </location>
</feature>
<dbReference type="EMBL" id="JAGGKT010000020">
    <property type="protein sequence ID" value="MBP1934375.1"/>
    <property type="molecule type" value="Genomic_DNA"/>
</dbReference>
<dbReference type="Pfam" id="PF02559">
    <property type="entry name" value="CarD_TRCF_RID"/>
    <property type="match status" value="1"/>
</dbReference>
<keyword evidence="3" id="KW-1185">Reference proteome</keyword>
<dbReference type="InterPro" id="IPR003711">
    <property type="entry name" value="CarD-like/TRCF_RID"/>
</dbReference>
<proteinExistence type="predicted"/>
<comment type="caution">
    <text evidence="2">The sequence shown here is derived from an EMBL/GenBank/DDBJ whole genome shotgun (WGS) entry which is preliminary data.</text>
</comment>
<organism evidence="2 3">
    <name type="scientific">Ammoniphilus resinae</name>
    <dbReference type="NCBI Taxonomy" id="861532"/>
    <lineage>
        <taxon>Bacteria</taxon>
        <taxon>Bacillati</taxon>
        <taxon>Bacillota</taxon>
        <taxon>Bacilli</taxon>
        <taxon>Bacillales</taxon>
        <taxon>Paenibacillaceae</taxon>
        <taxon>Aneurinibacillus group</taxon>
        <taxon>Ammoniphilus</taxon>
    </lineage>
</organism>
<accession>A0ABS4GWY2</accession>
<dbReference type="InterPro" id="IPR036101">
    <property type="entry name" value="CarD-like/TRCF_RID_sf"/>
</dbReference>
<dbReference type="PANTHER" id="PTHR38447">
    <property type="entry name" value="TRANSCRIPTION FACTOR YDEB-RELATED"/>
    <property type="match status" value="1"/>
</dbReference>
<evidence type="ECO:0000259" key="1">
    <source>
        <dbReference type="SMART" id="SM01058"/>
    </source>
</evidence>
<dbReference type="InterPro" id="IPR042215">
    <property type="entry name" value="CarD-like_C"/>
</dbReference>
<name>A0ABS4GWY2_9BACL</name>
<protein>
    <submittedName>
        <fullName evidence="2">CarD family transcriptional regulator</fullName>
    </submittedName>
</protein>